<sequence>MPPPEDPLWQVRLEGDDAILVFGGDWRHATDLVPAMQAAAIRRAIANPRRLRFEAQALVAWDSLLVATLWRLRGLLQADGTMLDEDGLPPSARRLLALAASTTELPEPRRPRPNLFAVIGTICLSALASVGAGTMLAGDIVRGLFSSVLPRSRRTRMQGADLLDAVQRAGPSALPIVGVVNFLLGAILAFIGAVQLRRFAAEIFVSNLVGLALVRELAAVMTAIVLAGRTGGANAARLATMQGNEEIDALRVLGISEQTYLVLPMTLSLMLTMPLLYLYACLIGIAGGALVATTMLDLSPLAFATAVAHAVPLGQFVFGLVKSIAFAALIGLVSCQIGLNAGRSAAAVGEAATRAVVAGIVGVIALDALFAVVANIFGF</sequence>
<dbReference type="InterPro" id="IPR030802">
    <property type="entry name" value="Permease_MalE"/>
</dbReference>
<dbReference type="GO" id="GO:0005548">
    <property type="term" value="F:phospholipid transporter activity"/>
    <property type="evidence" value="ECO:0007669"/>
    <property type="project" value="TreeGrafter"/>
</dbReference>
<organism evidence="2 3">
    <name type="scientific">Lichenicola cladoniae</name>
    <dbReference type="NCBI Taxonomy" id="1484109"/>
    <lineage>
        <taxon>Bacteria</taxon>
        <taxon>Pseudomonadati</taxon>
        <taxon>Pseudomonadota</taxon>
        <taxon>Alphaproteobacteria</taxon>
        <taxon>Acetobacterales</taxon>
        <taxon>Acetobacteraceae</taxon>
        <taxon>Lichenicola</taxon>
    </lineage>
</organism>
<proteinExistence type="predicted"/>
<dbReference type="PANTHER" id="PTHR30188">
    <property type="entry name" value="ABC TRANSPORTER PERMEASE PROTEIN-RELATED"/>
    <property type="match status" value="1"/>
</dbReference>
<keyword evidence="1" id="KW-0472">Membrane</keyword>
<feature type="transmembrane region" description="Helical" evidence="1">
    <location>
        <begin position="351"/>
        <end position="377"/>
    </location>
</feature>
<reference evidence="2 3" key="1">
    <citation type="journal article" date="2014" name="World J. Microbiol. Biotechnol.">
        <title>Biodiversity and physiological characteristics of Antarctic and Arctic lichens-associated bacteria.</title>
        <authorList>
            <person name="Lee Y.M."/>
            <person name="Kim E.H."/>
            <person name="Lee H.K."/>
            <person name="Hong S.G."/>
        </authorList>
    </citation>
    <scope>NUCLEOTIDE SEQUENCE [LARGE SCALE GENOMIC DNA]</scope>
    <source>
        <strain evidence="2 3">PAMC 26569</strain>
    </source>
</reference>
<keyword evidence="1" id="KW-1133">Transmembrane helix</keyword>
<feature type="transmembrane region" description="Helical" evidence="1">
    <location>
        <begin position="173"/>
        <end position="194"/>
    </location>
</feature>
<feature type="transmembrane region" description="Helical" evidence="1">
    <location>
        <begin position="275"/>
        <end position="296"/>
    </location>
</feature>
<dbReference type="Pfam" id="PF02405">
    <property type="entry name" value="MlaE"/>
    <property type="match status" value="1"/>
</dbReference>
<feature type="transmembrane region" description="Helical" evidence="1">
    <location>
        <begin position="316"/>
        <end position="339"/>
    </location>
</feature>
<name>A0A6M8HRP5_9PROT</name>
<dbReference type="GO" id="GO:0043190">
    <property type="term" value="C:ATP-binding cassette (ABC) transporter complex"/>
    <property type="evidence" value="ECO:0007669"/>
    <property type="project" value="InterPro"/>
</dbReference>
<dbReference type="RefSeq" id="WP_171836668.1">
    <property type="nucleotide sequence ID" value="NZ_CP053708.1"/>
</dbReference>
<evidence type="ECO:0000313" key="3">
    <source>
        <dbReference type="Proteomes" id="UP000500767"/>
    </source>
</evidence>
<dbReference type="Proteomes" id="UP000500767">
    <property type="component" value="Chromosome"/>
</dbReference>
<keyword evidence="3" id="KW-1185">Reference proteome</keyword>
<evidence type="ECO:0000313" key="2">
    <source>
        <dbReference type="EMBL" id="QKE90945.1"/>
    </source>
</evidence>
<evidence type="ECO:0000256" key="1">
    <source>
        <dbReference type="SAM" id="Phobius"/>
    </source>
</evidence>
<dbReference type="PANTHER" id="PTHR30188:SF3">
    <property type="entry name" value="ABC TRANSPORTER PERMEASE"/>
    <property type="match status" value="1"/>
</dbReference>
<dbReference type="AlphaFoldDB" id="A0A6M8HRP5"/>
<feature type="transmembrane region" description="Helical" evidence="1">
    <location>
        <begin position="115"/>
        <end position="137"/>
    </location>
</feature>
<gene>
    <name evidence="2" type="ORF">HN018_13650</name>
</gene>
<keyword evidence="1" id="KW-0812">Transmembrane</keyword>
<dbReference type="EMBL" id="CP053708">
    <property type="protein sequence ID" value="QKE90945.1"/>
    <property type="molecule type" value="Genomic_DNA"/>
</dbReference>
<dbReference type="KEGG" id="lck:HN018_13650"/>
<protein>
    <submittedName>
        <fullName evidence="2">ABC transporter permease</fullName>
    </submittedName>
</protein>
<accession>A0A6M8HRP5</accession>